<dbReference type="GO" id="GO:0098552">
    <property type="term" value="C:side of membrane"/>
    <property type="evidence" value="ECO:0007669"/>
    <property type="project" value="UniProtKB-ARBA"/>
</dbReference>
<dbReference type="Proteomes" id="UP000027318">
    <property type="component" value="Unassembled WGS sequence"/>
</dbReference>
<feature type="transmembrane region" description="Helical" evidence="3">
    <location>
        <begin position="6"/>
        <end position="26"/>
    </location>
</feature>
<comment type="caution">
    <text evidence="5">The sequence shown here is derived from an EMBL/GenBank/DDBJ whole genome shotgun (WGS) entry which is preliminary data.</text>
</comment>
<evidence type="ECO:0000259" key="4">
    <source>
        <dbReference type="SMART" id="SM00244"/>
    </source>
</evidence>
<evidence type="ECO:0000256" key="2">
    <source>
        <dbReference type="ARBA" id="ARBA00008164"/>
    </source>
</evidence>
<proteinExistence type="inferred from homology"/>
<keyword evidence="6" id="KW-1185">Reference proteome</keyword>
<gene>
    <name evidence="5" type="ORF">ADINL_0305</name>
</gene>
<comment type="similarity">
    <text evidence="2">Belongs to the band 7/mec-2 family.</text>
</comment>
<keyword evidence="3" id="KW-0812">Transmembrane</keyword>
<dbReference type="OrthoDB" id="9809197at2"/>
<dbReference type="PANTHER" id="PTHR43327">
    <property type="entry name" value="STOMATIN-LIKE PROTEIN 2, MITOCHONDRIAL"/>
    <property type="match status" value="1"/>
</dbReference>
<dbReference type="STRING" id="267850.ADINL_0305"/>
<reference evidence="5 6" key="1">
    <citation type="journal article" date="2005" name="Int. J. Syst. Evol. Microbiol.">
        <title>Nitrincola lacisaponensis gen. nov., sp. nov., a novel alkaliphilic bacterium isolated from an alkaline, saline lake.</title>
        <authorList>
            <person name="Dimitriu P.A."/>
            <person name="Shukla S.K."/>
            <person name="Conradt J."/>
            <person name="Marquez M.C."/>
            <person name="Ventosa A."/>
            <person name="Maglia A."/>
            <person name="Peyton B.M."/>
            <person name="Pinkart H.C."/>
            <person name="Mormile M.R."/>
        </authorList>
    </citation>
    <scope>NUCLEOTIDE SEQUENCE [LARGE SCALE GENOMIC DNA]</scope>
    <source>
        <strain evidence="5 6">4CA</strain>
    </source>
</reference>
<sequence>MDAMLVIALVIAAMVIILVIKGLMIVQQSEAVVIERLGSYHKTLEPGINWIIPFVDQPRSIKMRRYQVINNEQVAVVVEETRIDRRETVLDFPGQAVITGDNVSVMVNGALYFQVIDPERAVYQAENLVQAIEILAKTSLRSEVGKMELDKLFESRQEINDKLQIVMDDAGNKWGVKVTRVEIQDIDIPRDVEDAMRKQMTAERERRAMVLQASGEREAAIARAQGEKESAILVAEGDKTASILRAEGEREAINQIMAAADGRIDPELVIGYLMGLEYLNTLPNIAKEGDRVFLPFESSSVLGAVGSLQQLLQQTQGKAG</sequence>
<dbReference type="SMART" id="SM00244">
    <property type="entry name" value="PHB"/>
    <property type="match status" value="1"/>
</dbReference>
<dbReference type="RefSeq" id="WP_036543036.1">
    <property type="nucleotide sequence ID" value="NZ_JBKBNO010000006.1"/>
</dbReference>
<organism evidence="5 6">
    <name type="scientific">Nitrincola lacisaponensis</name>
    <dbReference type="NCBI Taxonomy" id="267850"/>
    <lineage>
        <taxon>Bacteria</taxon>
        <taxon>Pseudomonadati</taxon>
        <taxon>Pseudomonadota</taxon>
        <taxon>Gammaproteobacteria</taxon>
        <taxon>Oceanospirillales</taxon>
        <taxon>Oceanospirillaceae</taxon>
        <taxon>Nitrincola</taxon>
    </lineage>
</organism>
<dbReference type="AlphaFoldDB" id="A0A063YA78"/>
<keyword evidence="3" id="KW-1133">Transmembrane helix</keyword>
<name>A0A063YA78_9GAMM</name>
<dbReference type="Pfam" id="PF01145">
    <property type="entry name" value="Band_7"/>
    <property type="match status" value="1"/>
</dbReference>
<comment type="subcellular location">
    <subcellularLocation>
        <location evidence="1">Membrane</location>
        <topology evidence="1">Single-pass membrane protein</topology>
    </subcellularLocation>
</comment>
<dbReference type="EMBL" id="JMSZ01000007">
    <property type="protein sequence ID" value="KDE41232.1"/>
    <property type="molecule type" value="Genomic_DNA"/>
</dbReference>
<feature type="domain" description="Band 7" evidence="4">
    <location>
        <begin position="21"/>
        <end position="200"/>
    </location>
</feature>
<accession>A0A063YA78</accession>
<dbReference type="SUPFAM" id="SSF117892">
    <property type="entry name" value="Band 7/SPFH domain"/>
    <property type="match status" value="1"/>
</dbReference>
<dbReference type="CDD" id="cd08829">
    <property type="entry name" value="SPFH_paraslipin"/>
    <property type="match status" value="1"/>
</dbReference>
<dbReference type="GO" id="GO:0008233">
    <property type="term" value="F:peptidase activity"/>
    <property type="evidence" value="ECO:0007669"/>
    <property type="project" value="UniProtKB-KW"/>
</dbReference>
<evidence type="ECO:0000256" key="3">
    <source>
        <dbReference type="SAM" id="Phobius"/>
    </source>
</evidence>
<dbReference type="InterPro" id="IPR050710">
    <property type="entry name" value="Band7/mec-2_domain"/>
</dbReference>
<keyword evidence="5" id="KW-0645">Protease</keyword>
<evidence type="ECO:0000313" key="6">
    <source>
        <dbReference type="Proteomes" id="UP000027318"/>
    </source>
</evidence>
<dbReference type="PANTHER" id="PTHR43327:SF10">
    <property type="entry name" value="STOMATIN-LIKE PROTEIN 2, MITOCHONDRIAL"/>
    <property type="match status" value="1"/>
</dbReference>
<dbReference type="InterPro" id="IPR036013">
    <property type="entry name" value="Band_7/SPFH_dom_sf"/>
</dbReference>
<keyword evidence="5" id="KW-0378">Hydrolase</keyword>
<protein>
    <submittedName>
        <fullName evidence="5">Putative stomatin/prohibitin-family membrane protease subunit YbbK</fullName>
    </submittedName>
</protein>
<evidence type="ECO:0000256" key="1">
    <source>
        <dbReference type="ARBA" id="ARBA00004167"/>
    </source>
</evidence>
<dbReference type="GO" id="GO:0005886">
    <property type="term" value="C:plasma membrane"/>
    <property type="evidence" value="ECO:0007669"/>
    <property type="project" value="UniProtKB-ARBA"/>
</dbReference>
<evidence type="ECO:0000313" key="5">
    <source>
        <dbReference type="EMBL" id="KDE41232.1"/>
    </source>
</evidence>
<dbReference type="PATRIC" id="fig|267850.7.peg.301"/>
<dbReference type="Gene3D" id="3.30.479.30">
    <property type="entry name" value="Band 7 domain"/>
    <property type="match status" value="1"/>
</dbReference>
<dbReference type="InterPro" id="IPR001107">
    <property type="entry name" value="Band_7"/>
</dbReference>
<dbReference type="GO" id="GO:0006508">
    <property type="term" value="P:proteolysis"/>
    <property type="evidence" value="ECO:0007669"/>
    <property type="project" value="UniProtKB-KW"/>
</dbReference>
<dbReference type="FunFam" id="3.30.479.30:FF:000004">
    <property type="entry name" value="Putative membrane protease family, stomatin"/>
    <property type="match status" value="1"/>
</dbReference>
<keyword evidence="3" id="KW-0472">Membrane</keyword>